<dbReference type="Proteomes" id="UP000008064">
    <property type="component" value="Unassembled WGS sequence"/>
</dbReference>
<name>F8NU20_SERL9</name>
<evidence type="ECO:0000256" key="1">
    <source>
        <dbReference type="SAM" id="MobiDB-lite"/>
    </source>
</evidence>
<dbReference type="GeneID" id="18811321"/>
<feature type="region of interest" description="Disordered" evidence="1">
    <location>
        <begin position="1"/>
        <end position="34"/>
    </location>
</feature>
<dbReference type="KEGG" id="sla:SERLADRAFT_388239"/>
<reference evidence="2" key="1">
    <citation type="submission" date="2011-04" db="EMBL/GenBank/DDBJ databases">
        <title>Evolution of plant cell wall degrading machinery underlies the functional diversity of forest fungi.</title>
        <authorList>
            <consortium name="US DOE Joint Genome Institute (JGI-PGF)"/>
            <person name="Eastwood D.C."/>
            <person name="Floudas D."/>
            <person name="Binder M."/>
            <person name="Majcherczyk A."/>
            <person name="Schneider P."/>
            <person name="Aerts A."/>
            <person name="Asiegbu F.O."/>
            <person name="Baker S.E."/>
            <person name="Barry K."/>
            <person name="Bendiksby M."/>
            <person name="Blumentritt M."/>
            <person name="Coutinho P.M."/>
            <person name="Cullen D."/>
            <person name="Cullen D."/>
            <person name="Gathman A."/>
            <person name="Goodell B."/>
            <person name="Henrissat B."/>
            <person name="Ihrmark K."/>
            <person name="Kauserud H."/>
            <person name="Kohler A."/>
            <person name="LaButti K."/>
            <person name="Lapidus A."/>
            <person name="Lavin J.L."/>
            <person name="Lee Y.-H."/>
            <person name="Lindquist E."/>
            <person name="Lilly W."/>
            <person name="Lucas S."/>
            <person name="Morin E."/>
            <person name="Murat C."/>
            <person name="Oguiza J.A."/>
            <person name="Park J."/>
            <person name="Pisabarro A.G."/>
            <person name="Riley R."/>
            <person name="Rosling A."/>
            <person name="Salamov A."/>
            <person name="Schmidt O."/>
            <person name="Schmutz J."/>
            <person name="Skrede I."/>
            <person name="Stenlid J."/>
            <person name="Wiebenga A."/>
            <person name="Xie X."/>
            <person name="Kues U."/>
            <person name="Hibbett D.S."/>
            <person name="Hoffmeister D."/>
            <person name="Hogberg N."/>
            <person name="Martin F."/>
            <person name="Grigoriev I.V."/>
            <person name="Watkinson S.C."/>
        </authorList>
    </citation>
    <scope>NUCLEOTIDE SEQUENCE</scope>
    <source>
        <strain evidence="2">S7.9</strain>
    </source>
</reference>
<sequence length="99" mass="10965">MSTTGLSTRRSYQHLDHGRQLAQASQPQRPPLHATSAIHNRTVPDSDVIQESRVPFSDVSIIASSASPEQLSSNGVIRVVSQQHLSLDLRTKIINLYHQ</sequence>
<gene>
    <name evidence="2" type="ORF">SERLADRAFT_388239</name>
</gene>
<dbReference type="RefSeq" id="XP_007317908.1">
    <property type="nucleotide sequence ID" value="XM_007317846.1"/>
</dbReference>
<accession>F8NU20</accession>
<feature type="compositionally biased region" description="Polar residues" evidence="1">
    <location>
        <begin position="1"/>
        <end position="10"/>
    </location>
</feature>
<evidence type="ECO:0000313" key="2">
    <source>
        <dbReference type="EMBL" id="EGO25786.1"/>
    </source>
</evidence>
<dbReference type="HOGENOM" id="CLU_2321801_0_0_1"/>
<organism>
    <name type="scientific">Serpula lacrymans var. lacrymans (strain S7.9)</name>
    <name type="common">Dry rot fungus</name>
    <dbReference type="NCBI Taxonomy" id="578457"/>
    <lineage>
        <taxon>Eukaryota</taxon>
        <taxon>Fungi</taxon>
        <taxon>Dikarya</taxon>
        <taxon>Basidiomycota</taxon>
        <taxon>Agaricomycotina</taxon>
        <taxon>Agaricomycetes</taxon>
        <taxon>Agaricomycetidae</taxon>
        <taxon>Boletales</taxon>
        <taxon>Coniophorineae</taxon>
        <taxon>Serpulaceae</taxon>
        <taxon>Serpula</taxon>
    </lineage>
</organism>
<proteinExistence type="predicted"/>
<dbReference type="AlphaFoldDB" id="F8NU20"/>
<protein>
    <submittedName>
        <fullName evidence="2">Uncharacterized protein</fullName>
    </submittedName>
</protein>
<dbReference type="EMBL" id="GL945433">
    <property type="protein sequence ID" value="EGO25786.1"/>
    <property type="molecule type" value="Genomic_DNA"/>
</dbReference>